<evidence type="ECO:0000313" key="3">
    <source>
        <dbReference type="EMBL" id="RFM31731.1"/>
    </source>
</evidence>
<dbReference type="Pfam" id="PF06580">
    <property type="entry name" value="His_kinase"/>
    <property type="match status" value="1"/>
</dbReference>
<dbReference type="RefSeq" id="WP_116856439.1">
    <property type="nucleotide sequence ID" value="NZ_QTJV01000012.1"/>
</dbReference>
<dbReference type="PANTHER" id="PTHR34220:SF7">
    <property type="entry name" value="SENSOR HISTIDINE KINASE YPDA"/>
    <property type="match status" value="1"/>
</dbReference>
<proteinExistence type="predicted"/>
<dbReference type="EMBL" id="QTJV01000012">
    <property type="protein sequence ID" value="RFM31731.1"/>
    <property type="molecule type" value="Genomic_DNA"/>
</dbReference>
<evidence type="ECO:0000256" key="1">
    <source>
        <dbReference type="SAM" id="Phobius"/>
    </source>
</evidence>
<feature type="transmembrane region" description="Helical" evidence="1">
    <location>
        <begin position="128"/>
        <end position="147"/>
    </location>
</feature>
<keyword evidence="4" id="KW-1185">Reference proteome</keyword>
<organism evidence="3 4">
    <name type="scientific">Chitinophaga silvisoli</name>
    <dbReference type="NCBI Taxonomy" id="2291814"/>
    <lineage>
        <taxon>Bacteria</taxon>
        <taxon>Pseudomonadati</taxon>
        <taxon>Bacteroidota</taxon>
        <taxon>Chitinophagia</taxon>
        <taxon>Chitinophagales</taxon>
        <taxon>Chitinophagaceae</taxon>
        <taxon>Chitinophaga</taxon>
    </lineage>
</organism>
<name>A0A3E1NUV7_9BACT</name>
<dbReference type="AlphaFoldDB" id="A0A3E1NUV7"/>
<dbReference type="GO" id="GO:0016020">
    <property type="term" value="C:membrane"/>
    <property type="evidence" value="ECO:0007669"/>
    <property type="project" value="InterPro"/>
</dbReference>
<reference evidence="3 4" key="1">
    <citation type="submission" date="2018-08" db="EMBL/GenBank/DDBJ databases">
        <title>Chitinophaga sp. K20C18050901, a novel bacterium isolated from forest soil.</title>
        <authorList>
            <person name="Wang C."/>
        </authorList>
    </citation>
    <scope>NUCLEOTIDE SEQUENCE [LARGE SCALE GENOMIC DNA]</scope>
    <source>
        <strain evidence="3 4">K20C18050901</strain>
    </source>
</reference>
<keyword evidence="1" id="KW-1133">Transmembrane helix</keyword>
<dbReference type="OrthoDB" id="9792992at2"/>
<dbReference type="PANTHER" id="PTHR34220">
    <property type="entry name" value="SENSOR HISTIDINE KINASE YPDA"/>
    <property type="match status" value="1"/>
</dbReference>
<comment type="caution">
    <text evidence="3">The sequence shown here is derived from an EMBL/GenBank/DDBJ whole genome shotgun (WGS) entry which is preliminary data.</text>
</comment>
<sequence length="298" mass="35538">MIAAISRNKTGSNWLRKYRVWMHIAFWGLYYGFLLMYFWNIDMIGNSFHLENHTQVFQLCGILLFISIYLHYGTVYVVIPVYRKSISLGILLTLLYVFSTYWLSHFLFTKLLYVHNDMRIHNYYYSRNLFSISNAFFFFNVTIYLTFTSITLKLALSHYTASKKTLLLSQLRNDIEVEFLKSQIKPHFLFNALNSIYGIALNDQQAIDLLLDFSKLLRYLLYNSDDNVTLEEEINIIRIFSQINHKINPGLHISFEFNKIDNRTIRKYDLFTQVQHIFQSPSKEAYTLIEENDTLYFR</sequence>
<protein>
    <recommendedName>
        <fullName evidence="2">Signal transduction histidine kinase internal region domain-containing protein</fullName>
    </recommendedName>
</protein>
<evidence type="ECO:0000313" key="4">
    <source>
        <dbReference type="Proteomes" id="UP000261174"/>
    </source>
</evidence>
<feature type="transmembrane region" description="Helical" evidence="1">
    <location>
        <begin position="56"/>
        <end position="79"/>
    </location>
</feature>
<gene>
    <name evidence="3" type="ORF">DXN04_26550</name>
</gene>
<accession>A0A3E1NUV7</accession>
<dbReference type="GO" id="GO:0000155">
    <property type="term" value="F:phosphorelay sensor kinase activity"/>
    <property type="evidence" value="ECO:0007669"/>
    <property type="project" value="InterPro"/>
</dbReference>
<feature type="transmembrane region" description="Helical" evidence="1">
    <location>
        <begin position="20"/>
        <end position="41"/>
    </location>
</feature>
<keyword evidence="1" id="KW-0472">Membrane</keyword>
<feature type="domain" description="Signal transduction histidine kinase internal region" evidence="2">
    <location>
        <begin position="176"/>
        <end position="244"/>
    </location>
</feature>
<dbReference type="InterPro" id="IPR050640">
    <property type="entry name" value="Bact_2-comp_sensor_kinase"/>
</dbReference>
<dbReference type="Proteomes" id="UP000261174">
    <property type="component" value="Unassembled WGS sequence"/>
</dbReference>
<dbReference type="InterPro" id="IPR010559">
    <property type="entry name" value="Sig_transdc_His_kin_internal"/>
</dbReference>
<feature type="transmembrane region" description="Helical" evidence="1">
    <location>
        <begin position="86"/>
        <end position="108"/>
    </location>
</feature>
<evidence type="ECO:0000259" key="2">
    <source>
        <dbReference type="Pfam" id="PF06580"/>
    </source>
</evidence>
<keyword evidence="1" id="KW-0812">Transmembrane</keyword>